<accession>A0A4Y2Q994</accession>
<feature type="compositionally biased region" description="Low complexity" evidence="1">
    <location>
        <begin position="81"/>
        <end position="92"/>
    </location>
</feature>
<reference evidence="2 3" key="1">
    <citation type="journal article" date="2019" name="Sci. Rep.">
        <title>Orb-weaving spider Araneus ventricosus genome elucidates the spidroin gene catalogue.</title>
        <authorList>
            <person name="Kono N."/>
            <person name="Nakamura H."/>
            <person name="Ohtoshi R."/>
            <person name="Moran D.A.P."/>
            <person name="Shinohara A."/>
            <person name="Yoshida Y."/>
            <person name="Fujiwara M."/>
            <person name="Mori M."/>
            <person name="Tomita M."/>
            <person name="Arakawa K."/>
        </authorList>
    </citation>
    <scope>NUCLEOTIDE SEQUENCE [LARGE SCALE GENOMIC DNA]</scope>
</reference>
<dbReference type="EMBL" id="BGPR01013322">
    <property type="protein sequence ID" value="GBN60139.1"/>
    <property type="molecule type" value="Genomic_DNA"/>
</dbReference>
<comment type="caution">
    <text evidence="2">The sequence shown here is derived from an EMBL/GenBank/DDBJ whole genome shotgun (WGS) entry which is preliminary data.</text>
</comment>
<evidence type="ECO:0000313" key="3">
    <source>
        <dbReference type="Proteomes" id="UP000499080"/>
    </source>
</evidence>
<evidence type="ECO:0000313" key="2">
    <source>
        <dbReference type="EMBL" id="GBN60139.1"/>
    </source>
</evidence>
<dbReference type="Proteomes" id="UP000499080">
    <property type="component" value="Unassembled WGS sequence"/>
</dbReference>
<sequence>MFPYNVNQTSCTFSEFTSTGTLLMLEWHGVIVGFEPATIAKEKHGLECSLILPTEPWMSGHLIENLNPNTRDDTIKAPPYSKKTSQLLSKSTTAHEQLNITKECENFQSLKKRENSLS</sequence>
<feature type="region of interest" description="Disordered" evidence="1">
    <location>
        <begin position="68"/>
        <end position="93"/>
    </location>
</feature>
<organism evidence="2 3">
    <name type="scientific">Araneus ventricosus</name>
    <name type="common">Orbweaver spider</name>
    <name type="synonym">Epeira ventricosa</name>
    <dbReference type="NCBI Taxonomy" id="182803"/>
    <lineage>
        <taxon>Eukaryota</taxon>
        <taxon>Metazoa</taxon>
        <taxon>Ecdysozoa</taxon>
        <taxon>Arthropoda</taxon>
        <taxon>Chelicerata</taxon>
        <taxon>Arachnida</taxon>
        <taxon>Araneae</taxon>
        <taxon>Araneomorphae</taxon>
        <taxon>Entelegynae</taxon>
        <taxon>Araneoidea</taxon>
        <taxon>Araneidae</taxon>
        <taxon>Araneus</taxon>
    </lineage>
</organism>
<protein>
    <submittedName>
        <fullName evidence="2">Uncharacterized protein</fullName>
    </submittedName>
</protein>
<name>A0A4Y2Q994_ARAVE</name>
<proteinExistence type="predicted"/>
<gene>
    <name evidence="2" type="ORF">AVEN_271544_1</name>
</gene>
<dbReference type="AlphaFoldDB" id="A0A4Y2Q994"/>
<keyword evidence="3" id="KW-1185">Reference proteome</keyword>
<evidence type="ECO:0000256" key="1">
    <source>
        <dbReference type="SAM" id="MobiDB-lite"/>
    </source>
</evidence>